<evidence type="ECO:0008006" key="3">
    <source>
        <dbReference type="Google" id="ProtNLM"/>
    </source>
</evidence>
<dbReference type="Gene3D" id="3.40.50.450">
    <property type="match status" value="1"/>
</dbReference>
<dbReference type="EMBL" id="CP010992">
    <property type="protein sequence ID" value="AMO21463.2"/>
    <property type="molecule type" value="Genomic_DNA"/>
</dbReference>
<gene>
    <name evidence="1" type="ORF">UN65_08115</name>
</gene>
<dbReference type="Proteomes" id="UP000304840">
    <property type="component" value="Chromosome"/>
</dbReference>
<organism evidence="1 2">
    <name type="scientific">Flavobacterium columnare</name>
    <dbReference type="NCBI Taxonomy" id="996"/>
    <lineage>
        <taxon>Bacteria</taxon>
        <taxon>Pseudomonadati</taxon>
        <taxon>Bacteroidota</taxon>
        <taxon>Flavobacteriia</taxon>
        <taxon>Flavobacteriales</taxon>
        <taxon>Flavobacteriaceae</taxon>
        <taxon>Flavobacterium</taxon>
    </lineage>
</organism>
<dbReference type="InterPro" id="IPR039470">
    <property type="entry name" value="Nuc_deoxyri_tr2"/>
</dbReference>
<evidence type="ECO:0000313" key="2">
    <source>
        <dbReference type="Proteomes" id="UP000304840"/>
    </source>
</evidence>
<dbReference type="RefSeq" id="WP_014166638.1">
    <property type="nucleotide sequence ID" value="NZ_CP010992.1"/>
</dbReference>
<dbReference type="Pfam" id="PF15891">
    <property type="entry name" value="Nuc_deoxyri_tr2"/>
    <property type="match status" value="1"/>
</dbReference>
<name>A0AAI8CJY6_9FLAO</name>
<reference evidence="1 2" key="2">
    <citation type="submission" date="2019-05" db="EMBL/GenBank/DDBJ databases">
        <authorList>
            <person name="Ravantti J.J."/>
        </authorList>
    </citation>
    <scope>NUCLEOTIDE SEQUENCE [LARGE SCALE GENOMIC DNA]</scope>
    <source>
        <strain evidence="1 2">B185</strain>
    </source>
</reference>
<evidence type="ECO:0000313" key="1">
    <source>
        <dbReference type="EMBL" id="AMO21463.2"/>
    </source>
</evidence>
<reference evidence="2" key="1">
    <citation type="submission" date="2016-03" db="EMBL/GenBank/DDBJ databases">
        <title>Flavobacterium columnare strain B185, complete genome.</title>
        <authorList>
            <person name="Sundberg L.-R."/>
            <person name="Papponen P."/>
            <person name="Laanto E."/>
        </authorList>
    </citation>
    <scope>NUCLEOTIDE SEQUENCE [LARGE SCALE GENOMIC DNA]</scope>
    <source>
        <strain evidence="2">B185</strain>
    </source>
</reference>
<protein>
    <recommendedName>
        <fullName evidence="3">Nucleoside 2-deoxyribosyltransferase</fullName>
    </recommendedName>
</protein>
<accession>A0AAI8CJY6</accession>
<proteinExistence type="predicted"/>
<sequence length="162" mass="19078">MKTIYKSPEEISKRDKNKPSIFLAGSIEMNKAIDWQSNCEEKLSDQYTIFNPRRKSWDSSWEQKIENPDFKAQVLWELNALEESDIIIMYFAEDTKSPISLLEFGLYAKSKKMKVVVDKAFWRKGNIDIVCEKYGIEQFDNLDILINSLIKRNQIKENQEVL</sequence>
<dbReference type="AlphaFoldDB" id="A0AAI8CJY6"/>
<dbReference type="GeneID" id="60758875"/>